<evidence type="ECO:0000313" key="13">
    <source>
        <dbReference type="Proteomes" id="UP000032336"/>
    </source>
</evidence>
<dbReference type="InterPro" id="IPR036094">
    <property type="entry name" value="NadA_sf"/>
</dbReference>
<evidence type="ECO:0000256" key="8">
    <source>
        <dbReference type="ARBA" id="ARBA00022723"/>
    </source>
</evidence>
<dbReference type="GO" id="GO:0034628">
    <property type="term" value="P:'de novo' NAD+ biosynthetic process from L-aspartate"/>
    <property type="evidence" value="ECO:0007669"/>
    <property type="project" value="TreeGrafter"/>
</dbReference>
<evidence type="ECO:0000256" key="9">
    <source>
        <dbReference type="ARBA" id="ARBA00023004"/>
    </source>
</evidence>
<dbReference type="GO" id="GO:0051539">
    <property type="term" value="F:4 iron, 4 sulfur cluster binding"/>
    <property type="evidence" value="ECO:0007669"/>
    <property type="project" value="UniProtKB-KW"/>
</dbReference>
<evidence type="ECO:0000256" key="6">
    <source>
        <dbReference type="ARBA" id="ARBA00022642"/>
    </source>
</evidence>
<organism evidence="12 13">
    <name type="scientific">Ferrimicrobium acidiphilum DSM 19497</name>
    <dbReference type="NCBI Taxonomy" id="1121877"/>
    <lineage>
        <taxon>Bacteria</taxon>
        <taxon>Bacillati</taxon>
        <taxon>Actinomycetota</taxon>
        <taxon>Acidimicrobiia</taxon>
        <taxon>Acidimicrobiales</taxon>
        <taxon>Acidimicrobiaceae</taxon>
        <taxon>Ferrimicrobium</taxon>
    </lineage>
</organism>
<dbReference type="GO" id="GO:0005829">
    <property type="term" value="C:cytosol"/>
    <property type="evidence" value="ECO:0007669"/>
    <property type="project" value="TreeGrafter"/>
</dbReference>
<dbReference type="AlphaFoldDB" id="A0A0D8FXK5"/>
<dbReference type="PANTHER" id="PTHR30573:SF0">
    <property type="entry name" value="QUINOLINATE SYNTHASE, CHLOROPLASTIC"/>
    <property type="match status" value="1"/>
</dbReference>
<keyword evidence="4" id="KW-0004">4Fe-4S</keyword>
<keyword evidence="6" id="KW-0662">Pyridine nucleotide biosynthesis</keyword>
<dbReference type="PATRIC" id="fig|1121877.4.peg.407"/>
<comment type="pathway">
    <text evidence="2">Cofactor biosynthesis; NAD(+) biosynthesis; quinolinate from iminoaspartate: step 1/1.</text>
</comment>
<keyword evidence="13" id="KW-1185">Reference proteome</keyword>
<dbReference type="PANTHER" id="PTHR30573">
    <property type="entry name" value="QUINOLINATE SYNTHETASE A"/>
    <property type="match status" value="1"/>
</dbReference>
<dbReference type="GO" id="GO:0046872">
    <property type="term" value="F:metal ion binding"/>
    <property type="evidence" value="ECO:0007669"/>
    <property type="project" value="UniProtKB-KW"/>
</dbReference>
<dbReference type="Proteomes" id="UP000032336">
    <property type="component" value="Unassembled WGS sequence"/>
</dbReference>
<dbReference type="Pfam" id="PF02445">
    <property type="entry name" value="NadA"/>
    <property type="match status" value="1"/>
</dbReference>
<keyword evidence="9" id="KW-0408">Iron</keyword>
<dbReference type="UniPathway" id="UPA00253">
    <property type="reaction ID" value="UER00327"/>
</dbReference>
<dbReference type="FunFam" id="3.40.50.10800:FF:000003">
    <property type="entry name" value="Quinolinate synthase A"/>
    <property type="match status" value="1"/>
</dbReference>
<gene>
    <name evidence="12" type="primary">nadA</name>
    <name evidence="12" type="ORF">FEAC_03760</name>
</gene>
<comment type="caution">
    <text evidence="12">The sequence shown here is derived from an EMBL/GenBank/DDBJ whole genome shotgun (WGS) entry which is preliminary data.</text>
</comment>
<dbReference type="Gene3D" id="3.40.50.10800">
    <property type="entry name" value="NadA-like"/>
    <property type="match status" value="3"/>
</dbReference>
<dbReference type="STRING" id="1121877.FEAC_03760"/>
<reference evidence="12 13" key="1">
    <citation type="submission" date="2015-01" db="EMBL/GenBank/DDBJ databases">
        <title>Draft genome of the acidophilic iron oxidizer Ferrimicrobium acidiphilum strain T23.</title>
        <authorList>
            <person name="Poehlein A."/>
            <person name="Eisen S."/>
            <person name="Schloemann M."/>
            <person name="Johnson B.D."/>
            <person name="Daniel R."/>
            <person name="Muehling M."/>
        </authorList>
    </citation>
    <scope>NUCLEOTIDE SEQUENCE [LARGE SCALE GENOMIC DNA]</scope>
    <source>
        <strain evidence="12 13">T23</strain>
    </source>
</reference>
<evidence type="ECO:0000256" key="4">
    <source>
        <dbReference type="ARBA" id="ARBA00022485"/>
    </source>
</evidence>
<dbReference type="NCBIfam" id="NF006879">
    <property type="entry name" value="PRK09375.1-4"/>
    <property type="match status" value="1"/>
</dbReference>
<keyword evidence="5" id="KW-0963">Cytoplasm</keyword>
<evidence type="ECO:0000256" key="3">
    <source>
        <dbReference type="ARBA" id="ARBA00012669"/>
    </source>
</evidence>
<keyword evidence="7 12" id="KW-0808">Transferase</keyword>
<keyword evidence="8" id="KW-0479">Metal-binding</keyword>
<dbReference type="NCBIfam" id="NF006878">
    <property type="entry name" value="PRK09375.1-2"/>
    <property type="match status" value="1"/>
</dbReference>
<keyword evidence="10" id="KW-0411">Iron-sulfur</keyword>
<dbReference type="InterPro" id="IPR003473">
    <property type="entry name" value="NadA"/>
</dbReference>
<accession>A0A0D8FXK5</accession>
<evidence type="ECO:0000256" key="11">
    <source>
        <dbReference type="NCBIfam" id="TIGR00550"/>
    </source>
</evidence>
<name>A0A0D8FXK5_9ACTN</name>
<dbReference type="SUPFAM" id="SSF142754">
    <property type="entry name" value="NadA-like"/>
    <property type="match status" value="1"/>
</dbReference>
<evidence type="ECO:0000256" key="2">
    <source>
        <dbReference type="ARBA" id="ARBA00005065"/>
    </source>
</evidence>
<evidence type="ECO:0000256" key="10">
    <source>
        <dbReference type="ARBA" id="ARBA00023014"/>
    </source>
</evidence>
<proteinExistence type="predicted"/>
<dbReference type="GO" id="GO:0008987">
    <property type="term" value="F:quinolinate synthetase A activity"/>
    <property type="evidence" value="ECO:0007669"/>
    <property type="project" value="UniProtKB-UniRule"/>
</dbReference>
<evidence type="ECO:0000256" key="1">
    <source>
        <dbReference type="ARBA" id="ARBA00001966"/>
    </source>
</evidence>
<evidence type="ECO:0000256" key="5">
    <source>
        <dbReference type="ARBA" id="ARBA00022490"/>
    </source>
</evidence>
<dbReference type="EC" id="2.5.1.72" evidence="3 11"/>
<evidence type="ECO:0000313" key="12">
    <source>
        <dbReference type="EMBL" id="KJE78003.1"/>
    </source>
</evidence>
<dbReference type="eggNOG" id="COG0379">
    <property type="taxonomic scope" value="Bacteria"/>
</dbReference>
<comment type="cofactor">
    <cofactor evidence="1">
        <name>[4Fe-4S] cluster</name>
        <dbReference type="ChEBI" id="CHEBI:49883"/>
    </cofactor>
</comment>
<dbReference type="NCBIfam" id="TIGR00550">
    <property type="entry name" value="nadA"/>
    <property type="match status" value="1"/>
</dbReference>
<dbReference type="EMBL" id="JXUW01000002">
    <property type="protein sequence ID" value="KJE78003.1"/>
    <property type="molecule type" value="Genomic_DNA"/>
</dbReference>
<evidence type="ECO:0000256" key="7">
    <source>
        <dbReference type="ARBA" id="ARBA00022679"/>
    </source>
</evidence>
<protein>
    <recommendedName>
        <fullName evidence="3 11">Quinolinate synthase</fullName>
        <ecNumber evidence="3 11">2.5.1.72</ecNumber>
    </recommendedName>
</protein>
<sequence length="333" mass="36866">MLNMSIIAPPSDMVGYQREIRSLVEQQNAIILAHNYQPAWIKEVADISGDSLYLSRQASDTDATTIIFCGVRFMAETAKILSPEKRVVLPADDAECSLADSITESDLRAWRTEYPDAIVVAYVNTSAAVKAQADVCCTSANAVEIVASIPHHRELLFLPDQFLGAYVQRMTGHPNMHIWMGECHVHADISPEHLESKMLDNPMATLMVHPECGCTTPALYQLADPSSAPTRQRVSILSTNQMIEEAKTTTARHVLVATEIGIMSDLQAANPDVRFEAVNPEARCPYMNRITPQRLLDSITSTTDEVVVVPDTAARARLAVERMVHPELRSWTR</sequence>
<dbReference type="OrthoDB" id="9801204at2"/>